<name>A0A1G2BQW4_9BACT</name>
<evidence type="ECO:0000313" key="1">
    <source>
        <dbReference type="EMBL" id="OGY91458.1"/>
    </source>
</evidence>
<evidence type="ECO:0000313" key="2">
    <source>
        <dbReference type="Proteomes" id="UP000177349"/>
    </source>
</evidence>
<dbReference type="AlphaFoldDB" id="A0A1G2BQW4"/>
<reference evidence="1 2" key="1">
    <citation type="journal article" date="2016" name="Nat. Commun.">
        <title>Thousands of microbial genomes shed light on interconnected biogeochemical processes in an aquifer system.</title>
        <authorList>
            <person name="Anantharaman K."/>
            <person name="Brown C.T."/>
            <person name="Hug L.A."/>
            <person name="Sharon I."/>
            <person name="Castelle C.J."/>
            <person name="Probst A.J."/>
            <person name="Thomas B.C."/>
            <person name="Singh A."/>
            <person name="Wilkins M.J."/>
            <person name="Karaoz U."/>
            <person name="Brodie E.L."/>
            <person name="Williams K.H."/>
            <person name="Hubbard S.S."/>
            <person name="Banfield J.F."/>
        </authorList>
    </citation>
    <scope>NUCLEOTIDE SEQUENCE [LARGE SCALE GENOMIC DNA]</scope>
</reference>
<dbReference type="Proteomes" id="UP000177349">
    <property type="component" value="Unassembled WGS sequence"/>
</dbReference>
<accession>A0A1G2BQW4</accession>
<dbReference type="EMBL" id="MHKN01000042">
    <property type="protein sequence ID" value="OGY91458.1"/>
    <property type="molecule type" value="Genomic_DNA"/>
</dbReference>
<protein>
    <submittedName>
        <fullName evidence="1">Uncharacterized protein</fullName>
    </submittedName>
</protein>
<sequence length="377" mass="43842">MIQKIGGGTTRTIRVGEEDLSVRMNIFSLGFGIIQEPLRHAGKILTRNVDADYWQIVENIYYAYRQTEHILYRYGINFYRGEKNLLEDLRETALRLNLRSLGIDNGSRERRVQEQLDGLVARFTEPLVHARKQTKDEAREQISAVLGTRNLPAVRARTVAARRRLLERFDEVLHIEPHILARQRGLWILIKLSELRFETLHRYVAELLKHDGFKPLYGHRRRLMVATRLESLAQELEAIDFEPHQSMCALTIADLRAARDILRRSKLTGGDWQALRTHLLCCQIATILKRKQIALERVIVSVMRNLLRGSPLRPLMIKRAIRGILEPFRHMSDEKLRVSVINEFTKRLRDALSLLDSRSPDAPERLYKQLKEASLLL</sequence>
<comment type="caution">
    <text evidence="1">The sequence shown here is derived from an EMBL/GenBank/DDBJ whole genome shotgun (WGS) entry which is preliminary data.</text>
</comment>
<gene>
    <name evidence="1" type="ORF">A3B31_02115</name>
</gene>
<proteinExistence type="predicted"/>
<organism evidence="1 2">
    <name type="scientific">Candidatus Komeilibacteria bacterium RIFCSPLOWO2_01_FULL_53_11</name>
    <dbReference type="NCBI Taxonomy" id="1798552"/>
    <lineage>
        <taxon>Bacteria</taxon>
        <taxon>Candidatus Komeiliibacteriota</taxon>
    </lineage>
</organism>